<gene>
    <name evidence="2" type="ORF">MJO52_11835</name>
</gene>
<dbReference type="EMBL" id="CP092418">
    <property type="protein sequence ID" value="USD19773.1"/>
    <property type="molecule type" value="Genomic_DNA"/>
</dbReference>
<sequence>MALEKLRAITGFLLGANLVSCEQLDSWMEDGKLETTSKNLGNGICICRLRYDAVISIERFAESPELLFALVTAWVQDQDAERVIQELPDPEIEIDVINEHKADVEIRIAFYEDIQLVPDDNGVIPYNGRQWSIATVGIDEPNQVGVGDSQSQPTDAPFVRKD</sequence>
<organism evidence="2 3">
    <name type="scientific">Microbulbifer variabilis</name>
    <dbReference type="NCBI Taxonomy" id="266805"/>
    <lineage>
        <taxon>Bacteria</taxon>
        <taxon>Pseudomonadati</taxon>
        <taxon>Pseudomonadota</taxon>
        <taxon>Gammaproteobacteria</taxon>
        <taxon>Cellvibrionales</taxon>
        <taxon>Microbulbiferaceae</taxon>
        <taxon>Microbulbifer</taxon>
    </lineage>
</organism>
<evidence type="ECO:0000256" key="1">
    <source>
        <dbReference type="SAM" id="MobiDB-lite"/>
    </source>
</evidence>
<evidence type="ECO:0000313" key="3">
    <source>
        <dbReference type="Proteomes" id="UP001055658"/>
    </source>
</evidence>
<reference evidence="2" key="1">
    <citation type="submission" date="2022-02" db="EMBL/GenBank/DDBJ databases">
        <title>Coral-associated bacteria.</title>
        <authorList>
            <person name="Tang K."/>
            <person name="Wang X."/>
        </authorList>
    </citation>
    <scope>NUCLEOTIDE SEQUENCE</scope>
    <source>
        <strain evidence="2">SCSIO 43006</strain>
    </source>
</reference>
<dbReference type="Proteomes" id="UP001055658">
    <property type="component" value="Chromosome"/>
</dbReference>
<name>A0ABY4V6C0_9GAMM</name>
<feature type="region of interest" description="Disordered" evidence="1">
    <location>
        <begin position="143"/>
        <end position="162"/>
    </location>
</feature>
<accession>A0ABY4V6C0</accession>
<dbReference type="Pfam" id="PF06891">
    <property type="entry name" value="P2_Phage_GpR"/>
    <property type="match status" value="1"/>
</dbReference>
<keyword evidence="3" id="KW-1185">Reference proteome</keyword>
<proteinExistence type="predicted"/>
<dbReference type="RefSeq" id="WP_252081867.1">
    <property type="nucleotide sequence ID" value="NZ_CP092418.1"/>
</dbReference>
<protein>
    <submittedName>
        <fullName evidence="2">Phage tail protein</fullName>
    </submittedName>
</protein>
<dbReference type="InterPro" id="IPR009678">
    <property type="entry name" value="Phage_tail_completion_R"/>
</dbReference>
<evidence type="ECO:0000313" key="2">
    <source>
        <dbReference type="EMBL" id="USD19773.1"/>
    </source>
</evidence>